<accession>A0A8J2YF20</accession>
<keyword evidence="3" id="KW-0408">Iron</keyword>
<keyword evidence="7" id="KW-1185">Reference proteome</keyword>
<dbReference type="GO" id="GO:0016787">
    <property type="term" value="F:hydrolase activity"/>
    <property type="evidence" value="ECO:0007669"/>
    <property type="project" value="UniProtKB-KW"/>
</dbReference>
<reference evidence="6" key="2">
    <citation type="submission" date="2020-09" db="EMBL/GenBank/DDBJ databases">
        <authorList>
            <person name="Sun Q."/>
            <person name="Sedlacek I."/>
        </authorList>
    </citation>
    <scope>NUCLEOTIDE SEQUENCE</scope>
    <source>
        <strain evidence="6">CCM 7684</strain>
    </source>
</reference>
<dbReference type="AlphaFoldDB" id="A0A8J2YF20"/>
<evidence type="ECO:0000313" key="6">
    <source>
        <dbReference type="EMBL" id="GGE39917.1"/>
    </source>
</evidence>
<keyword evidence="2" id="KW-0378">Hydrolase</keyword>
<evidence type="ECO:0000256" key="3">
    <source>
        <dbReference type="ARBA" id="ARBA00023004"/>
    </source>
</evidence>
<evidence type="ECO:0000313" key="7">
    <source>
        <dbReference type="Proteomes" id="UP000602745"/>
    </source>
</evidence>
<evidence type="ECO:0000256" key="4">
    <source>
        <dbReference type="ARBA" id="ARBA00025742"/>
    </source>
</evidence>
<dbReference type="GO" id="GO:0046872">
    <property type="term" value="F:metal ion binding"/>
    <property type="evidence" value="ECO:0007669"/>
    <property type="project" value="UniProtKB-KW"/>
</dbReference>
<dbReference type="Proteomes" id="UP000602745">
    <property type="component" value="Unassembled WGS sequence"/>
</dbReference>
<dbReference type="PANTHER" id="PTHR42988:SF2">
    <property type="entry name" value="CYCLIC NUCLEOTIDE PHOSPHODIESTERASE CBUA0032-RELATED"/>
    <property type="match status" value="1"/>
</dbReference>
<dbReference type="Pfam" id="PF00149">
    <property type="entry name" value="Metallophos"/>
    <property type="match status" value="1"/>
</dbReference>
<feature type="domain" description="Calcineurin-like phosphoesterase" evidence="5">
    <location>
        <begin position="26"/>
        <end position="205"/>
    </location>
</feature>
<comment type="similarity">
    <text evidence="4">Belongs to the cyclic nucleotide phosphodiesterase class-III family.</text>
</comment>
<protein>
    <submittedName>
        <fullName evidence="6">Metallophosphatase</fullName>
    </submittedName>
</protein>
<gene>
    <name evidence="6" type="ORF">GCM10007276_16540</name>
</gene>
<proteinExistence type="inferred from homology"/>
<evidence type="ECO:0000259" key="5">
    <source>
        <dbReference type="Pfam" id="PF00149"/>
    </source>
</evidence>
<dbReference type="InterPro" id="IPR050884">
    <property type="entry name" value="CNP_phosphodiesterase-III"/>
</dbReference>
<keyword evidence="1" id="KW-0479">Metal-binding</keyword>
<evidence type="ECO:0000256" key="2">
    <source>
        <dbReference type="ARBA" id="ARBA00022801"/>
    </source>
</evidence>
<dbReference type="Gene3D" id="3.60.21.10">
    <property type="match status" value="1"/>
</dbReference>
<sequence length="266" mass="28820">MAGKRVLGFTNFQLLRRRKNRGGLIEALVADVLEQKPDHTAVTGDLVNIALPGEFEVAKLFLESMGAPADVSFVPGNHDAYVKAIIGEPERLWGGYMRGDEGLTDNDHNFPYVRLRGNIAFVGVSSAVPTGPFSASGKLGREQTERLATTLKSLDGRGLFRILMIHHPPNAFGVARVRRLTDIRRVADAILEGGAELIIHGHDHKLERTEMVGNGHRIPVMGGPSCAGGYLVYDIEGGPGAWTCRAALRSRSTDGAFKVTWTGDLI</sequence>
<evidence type="ECO:0000256" key="1">
    <source>
        <dbReference type="ARBA" id="ARBA00022723"/>
    </source>
</evidence>
<dbReference type="PANTHER" id="PTHR42988">
    <property type="entry name" value="PHOSPHOHYDROLASE"/>
    <property type="match status" value="1"/>
</dbReference>
<organism evidence="6 7">
    <name type="scientific">Agaricicola taiwanensis</name>
    <dbReference type="NCBI Taxonomy" id="591372"/>
    <lineage>
        <taxon>Bacteria</taxon>
        <taxon>Pseudomonadati</taxon>
        <taxon>Pseudomonadota</taxon>
        <taxon>Alphaproteobacteria</taxon>
        <taxon>Rhodobacterales</taxon>
        <taxon>Paracoccaceae</taxon>
        <taxon>Agaricicola</taxon>
    </lineage>
</organism>
<dbReference type="SUPFAM" id="SSF56300">
    <property type="entry name" value="Metallo-dependent phosphatases"/>
    <property type="match status" value="1"/>
</dbReference>
<dbReference type="EMBL" id="BMCP01000002">
    <property type="protein sequence ID" value="GGE39917.1"/>
    <property type="molecule type" value="Genomic_DNA"/>
</dbReference>
<name>A0A8J2YF20_9RHOB</name>
<dbReference type="InterPro" id="IPR029052">
    <property type="entry name" value="Metallo-depent_PP-like"/>
</dbReference>
<dbReference type="InterPro" id="IPR004843">
    <property type="entry name" value="Calcineurin-like_PHP"/>
</dbReference>
<reference evidence="6" key="1">
    <citation type="journal article" date="2014" name="Int. J. Syst. Evol. Microbiol.">
        <title>Complete genome sequence of Corynebacterium casei LMG S-19264T (=DSM 44701T), isolated from a smear-ripened cheese.</title>
        <authorList>
            <consortium name="US DOE Joint Genome Institute (JGI-PGF)"/>
            <person name="Walter F."/>
            <person name="Albersmeier A."/>
            <person name="Kalinowski J."/>
            <person name="Ruckert C."/>
        </authorList>
    </citation>
    <scope>NUCLEOTIDE SEQUENCE</scope>
    <source>
        <strain evidence="6">CCM 7684</strain>
    </source>
</reference>
<comment type="caution">
    <text evidence="6">The sequence shown here is derived from an EMBL/GenBank/DDBJ whole genome shotgun (WGS) entry which is preliminary data.</text>
</comment>